<organism evidence="3">
    <name type="scientific">Skeletonema marinoi</name>
    <dbReference type="NCBI Taxonomy" id="267567"/>
    <lineage>
        <taxon>Eukaryota</taxon>
        <taxon>Sar</taxon>
        <taxon>Stramenopiles</taxon>
        <taxon>Ochrophyta</taxon>
        <taxon>Bacillariophyta</taxon>
        <taxon>Coscinodiscophyceae</taxon>
        <taxon>Thalassiosirophycidae</taxon>
        <taxon>Thalassiosirales</taxon>
        <taxon>Skeletonemataceae</taxon>
        <taxon>Skeletonema</taxon>
        <taxon>Skeletonema marinoi-dohrnii complex</taxon>
    </lineage>
</organism>
<feature type="region of interest" description="Disordered" evidence="1">
    <location>
        <begin position="228"/>
        <end position="255"/>
    </location>
</feature>
<dbReference type="FunFam" id="3.30.160.20:FF:000046">
    <property type="entry name" value="Peptidyl-tRNA hydrolase ICT1"/>
    <property type="match status" value="1"/>
</dbReference>
<dbReference type="GO" id="GO:0005762">
    <property type="term" value="C:mitochondrial large ribosomal subunit"/>
    <property type="evidence" value="ECO:0007669"/>
    <property type="project" value="TreeGrafter"/>
</dbReference>
<evidence type="ECO:0000313" key="3">
    <source>
        <dbReference type="EMBL" id="CAD9602261.1"/>
    </source>
</evidence>
<proteinExistence type="predicted"/>
<dbReference type="PROSITE" id="PS00745">
    <property type="entry name" value="RF_PROK_I"/>
    <property type="match status" value="1"/>
</dbReference>
<dbReference type="AlphaFoldDB" id="A0A7S2PK85"/>
<gene>
    <name evidence="3" type="ORF">SMAR0320_LOCUS10756</name>
</gene>
<accession>A0A7S2PK85</accession>
<dbReference type="SUPFAM" id="SSF110916">
    <property type="entry name" value="Peptidyl-tRNA hydrolase domain-like"/>
    <property type="match status" value="1"/>
</dbReference>
<evidence type="ECO:0000256" key="1">
    <source>
        <dbReference type="SAM" id="MobiDB-lite"/>
    </source>
</evidence>
<dbReference type="EMBL" id="HBGZ01015088">
    <property type="protein sequence ID" value="CAD9602261.1"/>
    <property type="molecule type" value="Transcribed_RNA"/>
</dbReference>
<name>A0A7S2PK85_9STRA</name>
<feature type="compositionally biased region" description="Basic and acidic residues" evidence="1">
    <location>
        <begin position="245"/>
        <end position="255"/>
    </location>
</feature>
<protein>
    <recommendedName>
        <fullName evidence="2">Prokaryotic-type class I peptide chain release factors domain-containing protein</fullName>
    </recommendedName>
</protein>
<dbReference type="GO" id="GO:0004045">
    <property type="term" value="F:peptidyl-tRNA hydrolase activity"/>
    <property type="evidence" value="ECO:0007669"/>
    <property type="project" value="TreeGrafter"/>
</dbReference>
<dbReference type="PANTHER" id="PTHR11075:SF54">
    <property type="entry name" value="LARGE RIBOSOMAL SUBUNIT PROTEIN ML62"/>
    <property type="match status" value="1"/>
</dbReference>
<reference evidence="3" key="1">
    <citation type="submission" date="2021-01" db="EMBL/GenBank/DDBJ databases">
        <authorList>
            <person name="Corre E."/>
            <person name="Pelletier E."/>
            <person name="Niang G."/>
            <person name="Scheremetjew M."/>
            <person name="Finn R."/>
            <person name="Kale V."/>
            <person name="Holt S."/>
            <person name="Cochrane G."/>
            <person name="Meng A."/>
            <person name="Brown T."/>
            <person name="Cohen L."/>
        </authorList>
    </citation>
    <scope>NUCLEOTIDE SEQUENCE</scope>
    <source>
        <strain evidence="3">SM1012Den-03</strain>
    </source>
</reference>
<dbReference type="InterPro" id="IPR000352">
    <property type="entry name" value="Pep_chain_release_fac_I"/>
</dbReference>
<dbReference type="Pfam" id="PF00472">
    <property type="entry name" value="RF-1"/>
    <property type="match status" value="1"/>
</dbReference>
<sequence length="255" mass="29320">MKKSLSSIAKMVFVSTAVVCRRAANAFFCPGARQMLTRSLLASNHQFNNMNAFQSSRSIMIPPTITYPSTSSRLKEEASDSDEVKPTWAYVPYQPPPTGRRPRNNANNPTRMFSTSKWTVPDHILIPEDQIQLSFARASGAGGQNVNKVNTKVELRFHIDSANWIPREVRDRLKTNEAGRINNEGYFAITCQENRTQVQNRKEAIKKLQDILKSSWDRPKVRKLRKGLTKKAKENRRENKKKISQKKENRRRVDF</sequence>
<dbReference type="GO" id="GO:0070126">
    <property type="term" value="P:mitochondrial translational termination"/>
    <property type="evidence" value="ECO:0007669"/>
    <property type="project" value="TreeGrafter"/>
</dbReference>
<dbReference type="NCBIfam" id="NF006718">
    <property type="entry name" value="PRK09256.1"/>
    <property type="match status" value="1"/>
</dbReference>
<dbReference type="Gene3D" id="3.30.160.20">
    <property type="match status" value="1"/>
</dbReference>
<dbReference type="GO" id="GO:0016150">
    <property type="term" value="F:translation release factor activity, codon nonspecific"/>
    <property type="evidence" value="ECO:0007669"/>
    <property type="project" value="TreeGrafter"/>
</dbReference>
<dbReference type="InterPro" id="IPR052104">
    <property type="entry name" value="Mito_Release_Factor_mL62"/>
</dbReference>
<feature type="domain" description="Prokaryotic-type class I peptide chain release factors" evidence="2">
    <location>
        <begin position="137"/>
        <end position="153"/>
    </location>
</feature>
<evidence type="ECO:0000259" key="2">
    <source>
        <dbReference type="PROSITE" id="PS00745"/>
    </source>
</evidence>
<dbReference type="PANTHER" id="PTHR11075">
    <property type="entry name" value="PEPTIDE CHAIN RELEASE FACTOR"/>
    <property type="match status" value="1"/>
</dbReference>